<dbReference type="Proteomes" id="UP000314294">
    <property type="component" value="Unassembled WGS sequence"/>
</dbReference>
<feature type="region of interest" description="Disordered" evidence="1">
    <location>
        <begin position="1"/>
        <end position="38"/>
    </location>
</feature>
<feature type="compositionally biased region" description="Basic and acidic residues" evidence="1">
    <location>
        <begin position="1"/>
        <end position="34"/>
    </location>
</feature>
<keyword evidence="3" id="KW-1185">Reference proteome</keyword>
<dbReference type="EMBL" id="SRLO01000626">
    <property type="protein sequence ID" value="TNN50234.1"/>
    <property type="molecule type" value="Genomic_DNA"/>
</dbReference>
<organism evidence="2 3">
    <name type="scientific">Liparis tanakae</name>
    <name type="common">Tanaka's snailfish</name>
    <dbReference type="NCBI Taxonomy" id="230148"/>
    <lineage>
        <taxon>Eukaryota</taxon>
        <taxon>Metazoa</taxon>
        <taxon>Chordata</taxon>
        <taxon>Craniata</taxon>
        <taxon>Vertebrata</taxon>
        <taxon>Euteleostomi</taxon>
        <taxon>Actinopterygii</taxon>
        <taxon>Neopterygii</taxon>
        <taxon>Teleostei</taxon>
        <taxon>Neoteleostei</taxon>
        <taxon>Acanthomorphata</taxon>
        <taxon>Eupercaria</taxon>
        <taxon>Perciformes</taxon>
        <taxon>Cottioidei</taxon>
        <taxon>Cottales</taxon>
        <taxon>Liparidae</taxon>
        <taxon>Liparis</taxon>
    </lineage>
</organism>
<evidence type="ECO:0000313" key="2">
    <source>
        <dbReference type="EMBL" id="TNN50234.1"/>
    </source>
</evidence>
<evidence type="ECO:0000256" key="1">
    <source>
        <dbReference type="SAM" id="MobiDB-lite"/>
    </source>
</evidence>
<evidence type="ECO:0000313" key="3">
    <source>
        <dbReference type="Proteomes" id="UP000314294"/>
    </source>
</evidence>
<reference evidence="2 3" key="1">
    <citation type="submission" date="2019-03" db="EMBL/GenBank/DDBJ databases">
        <title>First draft genome of Liparis tanakae, snailfish: a comprehensive survey of snailfish specific genes.</title>
        <authorList>
            <person name="Kim W."/>
            <person name="Song I."/>
            <person name="Jeong J.-H."/>
            <person name="Kim D."/>
            <person name="Kim S."/>
            <person name="Ryu S."/>
            <person name="Song J.Y."/>
            <person name="Lee S.K."/>
        </authorList>
    </citation>
    <scope>NUCLEOTIDE SEQUENCE [LARGE SCALE GENOMIC DNA]</scope>
    <source>
        <tissue evidence="2">Muscle</tissue>
    </source>
</reference>
<protein>
    <submittedName>
        <fullName evidence="2">Uncharacterized protein</fullName>
    </submittedName>
</protein>
<sequence>MRDRQVEHEDRQVELEDRQVEHEDRQLEPEDKTAHSALGQSECSMLVEVQSRFKFRIKVEAFKMLLK</sequence>
<name>A0A4Z2GBZ8_9TELE</name>
<accession>A0A4Z2GBZ8</accession>
<gene>
    <name evidence="2" type="ORF">EYF80_039571</name>
</gene>
<dbReference type="AlphaFoldDB" id="A0A4Z2GBZ8"/>
<proteinExistence type="predicted"/>
<comment type="caution">
    <text evidence="2">The sequence shown here is derived from an EMBL/GenBank/DDBJ whole genome shotgun (WGS) entry which is preliminary data.</text>
</comment>